<keyword evidence="6 7" id="KW-0472">Membrane</keyword>
<comment type="caution">
    <text evidence="8">The sequence shown here is derived from an EMBL/GenBank/DDBJ whole genome shotgun (WGS) entry which is preliminary data.</text>
</comment>
<feature type="transmembrane region" description="Helical" evidence="7">
    <location>
        <begin position="6"/>
        <end position="23"/>
    </location>
</feature>
<accession>A0ABW6SGH9</accession>
<keyword evidence="5 7" id="KW-1133">Transmembrane helix</keyword>
<sequence length="87" mass="8976">MIGAILGAIIIGIIIGALARLILPGRQNISIGLTIIVGVVAALIGSLIASVLGVADTRGIDWVEHLIQLLLAIVGVYAVTRLRGRSE</sequence>
<evidence type="ECO:0000256" key="6">
    <source>
        <dbReference type="ARBA" id="ARBA00023136"/>
    </source>
</evidence>
<feature type="transmembrane region" description="Helical" evidence="7">
    <location>
        <begin position="66"/>
        <end position="84"/>
    </location>
</feature>
<evidence type="ECO:0000256" key="4">
    <source>
        <dbReference type="ARBA" id="ARBA00022692"/>
    </source>
</evidence>
<keyword evidence="9" id="KW-1185">Reference proteome</keyword>
<keyword evidence="4 7" id="KW-0812">Transmembrane</keyword>
<name>A0ABW6SGH9_9ACTN</name>
<dbReference type="PANTHER" id="PTHR33884">
    <property type="entry name" value="UPF0410 PROTEIN YMGE"/>
    <property type="match status" value="1"/>
</dbReference>
<evidence type="ECO:0000256" key="7">
    <source>
        <dbReference type="SAM" id="Phobius"/>
    </source>
</evidence>
<organism evidence="8 9">
    <name type="scientific">Microtetraspora malaysiensis</name>
    <dbReference type="NCBI Taxonomy" id="161358"/>
    <lineage>
        <taxon>Bacteria</taxon>
        <taxon>Bacillati</taxon>
        <taxon>Actinomycetota</taxon>
        <taxon>Actinomycetes</taxon>
        <taxon>Streptosporangiales</taxon>
        <taxon>Streptosporangiaceae</taxon>
        <taxon>Microtetraspora</taxon>
    </lineage>
</organism>
<gene>
    <name evidence="8" type="ORF">ACFYXI_00375</name>
</gene>
<dbReference type="InterPro" id="IPR007341">
    <property type="entry name" value="Transgly_assoc"/>
</dbReference>
<feature type="transmembrane region" description="Helical" evidence="7">
    <location>
        <begin position="30"/>
        <end position="54"/>
    </location>
</feature>
<dbReference type="PANTHER" id="PTHR33884:SF3">
    <property type="entry name" value="UPF0410 PROTEIN YMGE"/>
    <property type="match status" value="1"/>
</dbReference>
<evidence type="ECO:0000256" key="2">
    <source>
        <dbReference type="ARBA" id="ARBA00011006"/>
    </source>
</evidence>
<dbReference type="RefSeq" id="WP_067143149.1">
    <property type="nucleotide sequence ID" value="NZ_BBYJ01000039.1"/>
</dbReference>
<comment type="subcellular location">
    <subcellularLocation>
        <location evidence="1">Cell membrane</location>
        <topology evidence="1">Multi-pass membrane protein</topology>
    </subcellularLocation>
</comment>
<evidence type="ECO:0000313" key="9">
    <source>
        <dbReference type="Proteomes" id="UP001602013"/>
    </source>
</evidence>
<evidence type="ECO:0000256" key="1">
    <source>
        <dbReference type="ARBA" id="ARBA00004651"/>
    </source>
</evidence>
<evidence type="ECO:0000256" key="3">
    <source>
        <dbReference type="ARBA" id="ARBA00022475"/>
    </source>
</evidence>
<comment type="similarity">
    <text evidence="2">Belongs to the UPF0410 family.</text>
</comment>
<evidence type="ECO:0000256" key="5">
    <source>
        <dbReference type="ARBA" id="ARBA00022989"/>
    </source>
</evidence>
<proteinExistence type="inferred from homology"/>
<protein>
    <submittedName>
        <fullName evidence="8">GlsB/YeaQ/YmgE family stress response membrane protein</fullName>
    </submittedName>
</protein>
<dbReference type="EMBL" id="JBIASD010000001">
    <property type="protein sequence ID" value="MFF3664016.1"/>
    <property type="molecule type" value="Genomic_DNA"/>
</dbReference>
<evidence type="ECO:0000313" key="8">
    <source>
        <dbReference type="EMBL" id="MFF3664016.1"/>
    </source>
</evidence>
<keyword evidence="3" id="KW-1003">Cell membrane</keyword>
<reference evidence="8 9" key="1">
    <citation type="submission" date="2024-10" db="EMBL/GenBank/DDBJ databases">
        <title>The Natural Products Discovery Center: Release of the First 8490 Sequenced Strains for Exploring Actinobacteria Biosynthetic Diversity.</title>
        <authorList>
            <person name="Kalkreuter E."/>
            <person name="Kautsar S.A."/>
            <person name="Yang D."/>
            <person name="Bader C.D."/>
            <person name="Teijaro C.N."/>
            <person name="Fluegel L."/>
            <person name="Davis C.M."/>
            <person name="Simpson J.R."/>
            <person name="Lauterbach L."/>
            <person name="Steele A.D."/>
            <person name="Gui C."/>
            <person name="Meng S."/>
            <person name="Li G."/>
            <person name="Viehrig K."/>
            <person name="Ye F."/>
            <person name="Su P."/>
            <person name="Kiefer A.F."/>
            <person name="Nichols A."/>
            <person name="Cepeda A.J."/>
            <person name="Yan W."/>
            <person name="Fan B."/>
            <person name="Jiang Y."/>
            <person name="Adhikari A."/>
            <person name="Zheng C.-J."/>
            <person name="Schuster L."/>
            <person name="Cowan T.M."/>
            <person name="Smanski M.J."/>
            <person name="Chevrette M.G."/>
            <person name="De Carvalho L.P.S."/>
            <person name="Shen B."/>
        </authorList>
    </citation>
    <scope>NUCLEOTIDE SEQUENCE [LARGE SCALE GENOMIC DNA]</scope>
    <source>
        <strain evidence="8 9">NPDC002173</strain>
    </source>
</reference>
<dbReference type="Proteomes" id="UP001602013">
    <property type="component" value="Unassembled WGS sequence"/>
</dbReference>